<feature type="transmembrane region" description="Helical" evidence="5">
    <location>
        <begin position="387"/>
        <end position="409"/>
    </location>
</feature>
<dbReference type="GO" id="GO:0008137">
    <property type="term" value="F:NADH dehydrogenase (ubiquinone) activity"/>
    <property type="evidence" value="ECO:0007669"/>
    <property type="project" value="InterPro"/>
</dbReference>
<feature type="transmembrane region" description="Helical" evidence="5">
    <location>
        <begin position="265"/>
        <end position="286"/>
    </location>
</feature>
<evidence type="ECO:0000256" key="2">
    <source>
        <dbReference type="ARBA" id="ARBA00022692"/>
    </source>
</evidence>
<feature type="domain" description="NADH:quinone oxidoreductase/Mrp antiporter transmembrane" evidence="6">
    <location>
        <begin position="150"/>
        <end position="440"/>
    </location>
</feature>
<keyword evidence="4 5" id="KW-0472">Membrane</keyword>
<dbReference type="GO" id="GO:0015990">
    <property type="term" value="P:electron transport coupled proton transport"/>
    <property type="evidence" value="ECO:0007669"/>
    <property type="project" value="TreeGrafter"/>
</dbReference>
<keyword evidence="8" id="KW-0830">Ubiquinone</keyword>
<dbReference type="PANTHER" id="PTHR42829">
    <property type="entry name" value="NADH-UBIQUINONE OXIDOREDUCTASE CHAIN 5"/>
    <property type="match status" value="1"/>
</dbReference>
<feature type="transmembrane region" description="Helical" evidence="5">
    <location>
        <begin position="330"/>
        <end position="350"/>
    </location>
</feature>
<feature type="transmembrane region" description="Helical" evidence="5">
    <location>
        <begin position="187"/>
        <end position="206"/>
    </location>
</feature>
<protein>
    <submittedName>
        <fullName evidence="8">NADH-ubiquinone oxidoreductase chain L</fullName>
        <ecNumber evidence="8">1.6.5.3</ecNumber>
    </submittedName>
</protein>
<dbReference type="InterPro" id="IPR018393">
    <property type="entry name" value="NADHpl_OxRdtase_5_subgr"/>
</dbReference>
<evidence type="ECO:0000256" key="5">
    <source>
        <dbReference type="SAM" id="Phobius"/>
    </source>
</evidence>
<accession>A0A160V9Z8</accession>
<proteinExistence type="predicted"/>
<feature type="transmembrane region" description="Helical" evidence="5">
    <location>
        <begin position="32"/>
        <end position="54"/>
    </location>
</feature>
<dbReference type="GO" id="GO:0042773">
    <property type="term" value="P:ATP synthesis coupled electron transport"/>
    <property type="evidence" value="ECO:0007669"/>
    <property type="project" value="InterPro"/>
</dbReference>
<feature type="transmembrane region" description="Helical" evidence="5">
    <location>
        <begin position="512"/>
        <end position="536"/>
    </location>
</feature>
<dbReference type="GO" id="GO:0003954">
    <property type="term" value="F:NADH dehydrogenase activity"/>
    <property type="evidence" value="ECO:0007669"/>
    <property type="project" value="TreeGrafter"/>
</dbReference>
<keyword evidence="2 5" id="KW-0812">Transmembrane</keyword>
<feature type="domain" description="NADH-Ubiquinone oxidoreductase (complex I) chain 5 N-terminal" evidence="7">
    <location>
        <begin position="87"/>
        <end position="134"/>
    </location>
</feature>
<sequence>MEWAWLIPIFSFAAAPLIVVFGKFLPGKGSWLSILAIGSGFVMFWVVLNSWLAANASTSGCFTSENTGMLTCDYERSWFNAGLVGEIGSVSLHWGILVDPLTIAMLGLVTFVALMVQIYSLAYMHGDPRFGWYFAVHSLFAAAMLTLVLADNFLLLYVAWELVGICSYLLIGFWHERPQAREAAKKAFIVTRIGDVGLLIGILLIWRDVGSFSMLDAFEAVRTGAMSEGVTTAAALLLFLGAMGKSAQVPFHVWLPDAMEGPTPVSALIHAATMVIAGVFLVARVFPLFEAYDADPLIVVAVVGLVTALGAATIALVATDLKRILAYSTISHLGLMMLSLGAFGYTAAIFHLMAHGFSKALLFLGAGSVLHSTEFQETGEMGGLRKVMPLTAIVFSIGALSLGGIPILAGFWSKDEILVAVADHRNVTFIVLTLFTALLSALYMARAMFLVFYGPLKDQNNQVHDAPAAMAVPMAILGVLALGFGLISFNWPGSYAGIGTFVFFEHAEAFHFEIWIGVLSIVMSVAAFYVAHLIYVRKSISLDSVRARNAGILKVIENKYYFDEVYQWTIDRLVLVFSRFIAYFDRAIINDIMVNGPADVTRKFGIALRVHVTGHVYSYTLAMALGSIGLGIFVWLRVV</sequence>
<dbReference type="InterPro" id="IPR001750">
    <property type="entry name" value="ND/Mrp_TM"/>
</dbReference>
<evidence type="ECO:0000313" key="8">
    <source>
        <dbReference type="EMBL" id="CUV02961.1"/>
    </source>
</evidence>
<dbReference type="PANTHER" id="PTHR42829:SF2">
    <property type="entry name" value="NADH-UBIQUINONE OXIDOREDUCTASE CHAIN 5"/>
    <property type="match status" value="1"/>
</dbReference>
<dbReference type="EC" id="1.6.5.3" evidence="8"/>
<dbReference type="NCBIfam" id="TIGR01974">
    <property type="entry name" value="NDH_I_L"/>
    <property type="match status" value="1"/>
</dbReference>
<feature type="transmembrane region" description="Helical" evidence="5">
    <location>
        <begin position="6"/>
        <end position="25"/>
    </location>
</feature>
<feature type="transmembrane region" description="Helical" evidence="5">
    <location>
        <begin position="298"/>
        <end position="318"/>
    </location>
</feature>
<keyword evidence="8" id="KW-0560">Oxidoreductase</keyword>
<dbReference type="Pfam" id="PF00662">
    <property type="entry name" value="Proton_antipo_N"/>
    <property type="match status" value="1"/>
</dbReference>
<dbReference type="InterPro" id="IPR001516">
    <property type="entry name" value="Proton_antipo_N"/>
</dbReference>
<dbReference type="PRINTS" id="PR01435">
    <property type="entry name" value="NPOXDRDTASE5"/>
</dbReference>
<dbReference type="InterPro" id="IPR003945">
    <property type="entry name" value="NU5C-like"/>
</dbReference>
<organism evidence="8">
    <name type="scientific">hydrothermal vent metagenome</name>
    <dbReference type="NCBI Taxonomy" id="652676"/>
    <lineage>
        <taxon>unclassified sequences</taxon>
        <taxon>metagenomes</taxon>
        <taxon>ecological metagenomes</taxon>
    </lineage>
</organism>
<feature type="transmembrane region" description="Helical" evidence="5">
    <location>
        <begin position="468"/>
        <end position="492"/>
    </location>
</feature>
<evidence type="ECO:0000259" key="6">
    <source>
        <dbReference type="Pfam" id="PF00361"/>
    </source>
</evidence>
<feature type="transmembrane region" description="Helical" evidence="5">
    <location>
        <begin position="226"/>
        <end position="244"/>
    </location>
</feature>
<dbReference type="Gene3D" id="1.20.5.2700">
    <property type="match status" value="1"/>
</dbReference>
<feature type="transmembrane region" description="Helical" evidence="5">
    <location>
        <begin position="101"/>
        <end position="123"/>
    </location>
</feature>
<dbReference type="EMBL" id="FAXA01000333">
    <property type="protein sequence ID" value="CUV02961.1"/>
    <property type="molecule type" value="Genomic_DNA"/>
</dbReference>
<feature type="transmembrane region" description="Helical" evidence="5">
    <location>
        <begin position="155"/>
        <end position="175"/>
    </location>
</feature>
<feature type="transmembrane region" description="Helical" evidence="5">
    <location>
        <begin position="616"/>
        <end position="636"/>
    </location>
</feature>
<keyword evidence="3 5" id="KW-1133">Transmembrane helix</keyword>
<feature type="transmembrane region" description="Helical" evidence="5">
    <location>
        <begin position="130"/>
        <end position="149"/>
    </location>
</feature>
<dbReference type="NCBIfam" id="NF005141">
    <property type="entry name" value="PRK06590.1"/>
    <property type="match status" value="1"/>
</dbReference>
<comment type="subcellular location">
    <subcellularLocation>
        <location evidence="1">Membrane</location>
        <topology evidence="1">Multi-pass membrane protein</topology>
    </subcellularLocation>
</comment>
<reference evidence="8" key="1">
    <citation type="submission" date="2015-10" db="EMBL/GenBank/DDBJ databases">
        <authorList>
            <person name="Gilbert D.G."/>
        </authorList>
    </citation>
    <scope>NUCLEOTIDE SEQUENCE</scope>
</reference>
<evidence type="ECO:0000256" key="4">
    <source>
        <dbReference type="ARBA" id="ARBA00023136"/>
    </source>
</evidence>
<dbReference type="GO" id="GO:0016020">
    <property type="term" value="C:membrane"/>
    <property type="evidence" value="ECO:0007669"/>
    <property type="project" value="UniProtKB-SubCell"/>
</dbReference>
<evidence type="ECO:0000259" key="7">
    <source>
        <dbReference type="Pfam" id="PF00662"/>
    </source>
</evidence>
<feature type="transmembrane region" description="Helical" evidence="5">
    <location>
        <begin position="429"/>
        <end position="456"/>
    </location>
</feature>
<name>A0A160V9Z8_9ZZZZ</name>
<evidence type="ECO:0000256" key="3">
    <source>
        <dbReference type="ARBA" id="ARBA00022989"/>
    </source>
</evidence>
<evidence type="ECO:0000256" key="1">
    <source>
        <dbReference type="ARBA" id="ARBA00004141"/>
    </source>
</evidence>
<gene>
    <name evidence="8" type="ORF">MGWOODY_Clf1490</name>
</gene>
<dbReference type="PRINTS" id="PR01434">
    <property type="entry name" value="NADHDHGNASE5"/>
</dbReference>
<dbReference type="AlphaFoldDB" id="A0A160V9Z8"/>
<dbReference type="Pfam" id="PF00361">
    <property type="entry name" value="Proton_antipo_M"/>
    <property type="match status" value="1"/>
</dbReference>